<organism evidence="1 2">
    <name type="scientific">Burkholderia paludis</name>
    <dbReference type="NCBI Taxonomy" id="1506587"/>
    <lineage>
        <taxon>Bacteria</taxon>
        <taxon>Pseudomonadati</taxon>
        <taxon>Pseudomonadota</taxon>
        <taxon>Betaproteobacteria</taxon>
        <taxon>Burkholderiales</taxon>
        <taxon>Burkholderiaceae</taxon>
        <taxon>Burkholderia</taxon>
        <taxon>Burkholderia cepacia complex</taxon>
    </lineage>
</organism>
<evidence type="ECO:0000313" key="2">
    <source>
        <dbReference type="Proteomes" id="UP000494330"/>
    </source>
</evidence>
<sequence>MTLIKRKASDEPNLVSSFTAAFSGTGPAESVCIKLSMYNGTFRLSQWDAKQLRALYHCVEHYSAVHYYGSDLERVSEDTSFGTGLPARHPIHTMRGERPILTERDYRIGLEKHCVKSFVVLDRGDACEIRCTHMDGTQRTDLLPAYIAMQLYGALRACLNLSNSLAVDPRGSA</sequence>
<dbReference type="Proteomes" id="UP000494330">
    <property type="component" value="Unassembled WGS sequence"/>
</dbReference>
<gene>
    <name evidence="1" type="ORF">BPA30113_03019</name>
</gene>
<protein>
    <submittedName>
        <fullName evidence="1">Uncharacterized protein</fullName>
    </submittedName>
</protein>
<proteinExistence type="predicted"/>
<evidence type="ECO:0000313" key="1">
    <source>
        <dbReference type="EMBL" id="VWB67388.1"/>
    </source>
</evidence>
<keyword evidence="2" id="KW-1185">Reference proteome</keyword>
<dbReference type="RefSeq" id="WP_160257531.1">
    <property type="nucleotide sequence ID" value="NZ_CABVQD010000008.1"/>
</dbReference>
<dbReference type="AlphaFoldDB" id="A0A6P2LEX5"/>
<dbReference type="EMBL" id="CABVQD010000008">
    <property type="protein sequence ID" value="VWB67388.1"/>
    <property type="molecule type" value="Genomic_DNA"/>
</dbReference>
<reference evidence="1 2" key="1">
    <citation type="submission" date="2019-09" db="EMBL/GenBank/DDBJ databases">
        <authorList>
            <person name="Depoorter E."/>
        </authorList>
    </citation>
    <scope>NUCLEOTIDE SEQUENCE [LARGE SCALE GENOMIC DNA]</scope>
    <source>
        <strain evidence="1">LMG 30113</strain>
    </source>
</reference>
<accession>A0A6P2LEX5</accession>
<name>A0A6P2LEX5_9BURK</name>